<gene>
    <name evidence="7" type="ORF">D9757_009611</name>
</gene>
<evidence type="ECO:0000259" key="6">
    <source>
        <dbReference type="PROSITE" id="PS51469"/>
    </source>
</evidence>
<feature type="transmembrane region" description="Helical" evidence="5">
    <location>
        <begin position="89"/>
        <end position="107"/>
    </location>
</feature>
<dbReference type="Gene3D" id="2.60.120.260">
    <property type="entry name" value="Galactose-binding domain-like"/>
    <property type="match status" value="1"/>
</dbReference>
<keyword evidence="8" id="KW-1185">Reference proteome</keyword>
<proteinExistence type="predicted"/>
<dbReference type="OrthoDB" id="342281at2759"/>
<dbReference type="Gene3D" id="2.130.10.10">
    <property type="entry name" value="YVTN repeat-like/Quinoprotein amine dehydrogenase"/>
    <property type="match status" value="1"/>
</dbReference>
<accession>A0A8H5H4W6</accession>
<organism evidence="7 8">
    <name type="scientific">Collybiopsis confluens</name>
    <dbReference type="NCBI Taxonomy" id="2823264"/>
    <lineage>
        <taxon>Eukaryota</taxon>
        <taxon>Fungi</taxon>
        <taxon>Dikarya</taxon>
        <taxon>Basidiomycota</taxon>
        <taxon>Agaricomycotina</taxon>
        <taxon>Agaricomycetes</taxon>
        <taxon>Agaricomycetidae</taxon>
        <taxon>Agaricales</taxon>
        <taxon>Marasmiineae</taxon>
        <taxon>Omphalotaceae</taxon>
        <taxon>Collybiopsis</taxon>
    </lineage>
</organism>
<reference evidence="7 8" key="1">
    <citation type="journal article" date="2020" name="ISME J.">
        <title>Uncovering the hidden diversity of litter-decomposition mechanisms in mushroom-forming fungi.</title>
        <authorList>
            <person name="Floudas D."/>
            <person name="Bentzer J."/>
            <person name="Ahren D."/>
            <person name="Johansson T."/>
            <person name="Persson P."/>
            <person name="Tunlid A."/>
        </authorList>
    </citation>
    <scope>NUCLEOTIDE SEQUENCE [LARGE SCALE GENOMIC DNA]</scope>
    <source>
        <strain evidence="7 8">CBS 406.79</strain>
    </source>
</reference>
<comment type="subcellular location">
    <subcellularLocation>
        <location evidence="1">Membrane</location>
    </subcellularLocation>
</comment>
<evidence type="ECO:0000313" key="8">
    <source>
        <dbReference type="Proteomes" id="UP000518752"/>
    </source>
</evidence>
<keyword evidence="3 5" id="KW-1133">Transmembrane helix</keyword>
<dbReference type="InterPro" id="IPR015943">
    <property type="entry name" value="WD40/YVTN_repeat-like_dom_sf"/>
</dbReference>
<keyword evidence="4 5" id="KW-0472">Membrane</keyword>
<feature type="domain" description="SUN" evidence="6">
    <location>
        <begin position="183"/>
        <end position="377"/>
    </location>
</feature>
<dbReference type="Proteomes" id="UP000518752">
    <property type="component" value="Unassembled WGS sequence"/>
</dbReference>
<dbReference type="AlphaFoldDB" id="A0A8H5H4W6"/>
<dbReference type="Pfam" id="PF07738">
    <property type="entry name" value="Sad1_UNC"/>
    <property type="match status" value="1"/>
</dbReference>
<evidence type="ECO:0000256" key="5">
    <source>
        <dbReference type="SAM" id="Phobius"/>
    </source>
</evidence>
<dbReference type="EMBL" id="JAACJN010000089">
    <property type="protein sequence ID" value="KAF5376615.1"/>
    <property type="molecule type" value="Genomic_DNA"/>
</dbReference>
<dbReference type="PANTHER" id="PTHR12911">
    <property type="entry name" value="SAD1/UNC-84-LIKE PROTEIN-RELATED"/>
    <property type="match status" value="1"/>
</dbReference>
<evidence type="ECO:0000256" key="3">
    <source>
        <dbReference type="ARBA" id="ARBA00022989"/>
    </source>
</evidence>
<dbReference type="GO" id="GO:0034993">
    <property type="term" value="C:meiotic nuclear membrane microtubule tethering complex"/>
    <property type="evidence" value="ECO:0007669"/>
    <property type="project" value="TreeGrafter"/>
</dbReference>
<evidence type="ECO:0000313" key="7">
    <source>
        <dbReference type="EMBL" id="KAF5376615.1"/>
    </source>
</evidence>
<evidence type="ECO:0000256" key="2">
    <source>
        <dbReference type="ARBA" id="ARBA00022692"/>
    </source>
</evidence>
<comment type="caution">
    <text evidence="7">The sequence shown here is derived from an EMBL/GenBank/DDBJ whole genome shotgun (WGS) entry which is preliminary data.</text>
</comment>
<feature type="transmembrane region" description="Helical" evidence="5">
    <location>
        <begin position="754"/>
        <end position="772"/>
    </location>
</feature>
<name>A0A8H5H4W6_9AGAR</name>
<dbReference type="InterPro" id="IPR045119">
    <property type="entry name" value="SUN1-5"/>
</dbReference>
<dbReference type="PANTHER" id="PTHR12911:SF8">
    <property type="entry name" value="KLAROID PROTEIN-RELATED"/>
    <property type="match status" value="1"/>
</dbReference>
<evidence type="ECO:0000256" key="4">
    <source>
        <dbReference type="ARBA" id="ARBA00023136"/>
    </source>
</evidence>
<dbReference type="SUPFAM" id="SSF50978">
    <property type="entry name" value="WD40 repeat-like"/>
    <property type="match status" value="1"/>
</dbReference>
<evidence type="ECO:0000256" key="1">
    <source>
        <dbReference type="ARBA" id="ARBA00004370"/>
    </source>
</evidence>
<dbReference type="GO" id="GO:0043495">
    <property type="term" value="F:protein-membrane adaptor activity"/>
    <property type="evidence" value="ECO:0007669"/>
    <property type="project" value="TreeGrafter"/>
</dbReference>
<dbReference type="PROSITE" id="PS51469">
    <property type="entry name" value="SUN"/>
    <property type="match status" value="1"/>
</dbReference>
<sequence>MGESTPNIRLSTNTISTRDSRFPSPATQRFTRIPHQVDSSNRLASSGVSRKKDTVQLRTCNDFLWRSIVFIRIVAGAACRFLWTLLKAAGGIFLGGFALAMVGSYVSSPLPYPLRQSLAQSLFSTTQLVQQVLQANISANYGVFSASYGSLWVQRAVQSASHVPVEISAPFRAIVDVAQLNAGAVIIPALTTPTAKSTTSPSFLHKLQTVWRGIDMSQVHYKPPLVILEDSSTDCWEFEGSHGHVAISFADPVILETFSMEYPDEKVLSAEMLRQAPQALHLWALTSEERVNMMDKDLLEPWQRFVVVEDLVNPSFFNSSAMFFPVAQFTFNPLNGRQNYTLHYSIPISTIVLEILNNWGDETTCRAGGARDSSDRRNFELLQRCPPSGGSASNPGSIFEALLSPHAQYLAVASGHEVQIWDLRKALPNSENSQSSFSNEHLSVHKMSWCQGTTQLAIGHDKGLVSVLDIQEGVVWMEGFGLAEALVSPVSGLAWLSPVLLAVSMGSTVEIWRFESEYKGDDGQRSWSFCGRIPDPPIMANQTEPPLILTIHALADHQLLLQYPDGGGRTLSNPPVGAPDDNSRIWNLTFGPFIARLSIVPWKLPHGINDVSAASGHALYTDHGSGMYGLLKIDSQQSPVHFYPQTLESRAPQPVSCVKFISQDLLIGGGVGQLILWSRSHSLRRLQNLVYNNPNMVPDSISSGFQLETDAGWIATTHRSQSVGEVVIWCTFDYEETKAQNIVPGYWEHHRKTFYTFVISLVAVTTLSLYLYQ</sequence>
<dbReference type="InterPro" id="IPR012919">
    <property type="entry name" value="SUN_dom"/>
</dbReference>
<keyword evidence="2 5" id="KW-0812">Transmembrane</keyword>
<protein>
    <recommendedName>
        <fullName evidence="6">SUN domain-containing protein</fullName>
    </recommendedName>
</protein>
<dbReference type="InterPro" id="IPR036322">
    <property type="entry name" value="WD40_repeat_dom_sf"/>
</dbReference>